<evidence type="ECO:0000259" key="18">
    <source>
        <dbReference type="SMART" id="SM00965"/>
    </source>
</evidence>
<organism evidence="19 20">
    <name type="scientific">Pseudomonas putida</name>
    <name type="common">Arthrobacter siderocapsulatus</name>
    <dbReference type="NCBI Taxonomy" id="303"/>
    <lineage>
        <taxon>Bacteria</taxon>
        <taxon>Pseudomonadati</taxon>
        <taxon>Pseudomonadota</taxon>
        <taxon>Gammaproteobacteria</taxon>
        <taxon>Pseudomonadales</taxon>
        <taxon>Pseudomonadaceae</taxon>
        <taxon>Pseudomonas</taxon>
    </lineage>
</organism>
<evidence type="ECO:0000256" key="17">
    <source>
        <dbReference type="SAM" id="SignalP"/>
    </source>
</evidence>
<dbReference type="Gene3D" id="2.40.170.20">
    <property type="entry name" value="TonB-dependent receptor, beta-barrel domain"/>
    <property type="match status" value="1"/>
</dbReference>
<accession>A0A9X8EL14</accession>
<dbReference type="InterPro" id="IPR039426">
    <property type="entry name" value="TonB-dep_rcpt-like"/>
</dbReference>
<dbReference type="InterPro" id="IPR011662">
    <property type="entry name" value="Secretin/TonB_short_N"/>
</dbReference>
<dbReference type="SMART" id="SM00965">
    <property type="entry name" value="STN"/>
    <property type="match status" value="1"/>
</dbReference>
<dbReference type="Gene3D" id="3.55.50.30">
    <property type="match status" value="1"/>
</dbReference>
<evidence type="ECO:0000256" key="4">
    <source>
        <dbReference type="ARBA" id="ARBA00022452"/>
    </source>
</evidence>
<dbReference type="Pfam" id="PF00593">
    <property type="entry name" value="TonB_dep_Rec_b-barrel"/>
    <property type="match status" value="1"/>
</dbReference>
<evidence type="ECO:0000256" key="7">
    <source>
        <dbReference type="ARBA" id="ARBA00022729"/>
    </source>
</evidence>
<gene>
    <name evidence="19" type="ORF">EDF85_0229</name>
</gene>
<dbReference type="GO" id="GO:0009279">
    <property type="term" value="C:cell outer membrane"/>
    <property type="evidence" value="ECO:0007669"/>
    <property type="project" value="UniProtKB-SubCell"/>
</dbReference>
<keyword evidence="4 14" id="KW-1134">Transmembrane beta strand</keyword>
<dbReference type="InterPro" id="IPR010917">
    <property type="entry name" value="TonB_rcpt_CS"/>
</dbReference>
<dbReference type="GO" id="GO:0015344">
    <property type="term" value="F:siderophore uptake transmembrane transporter activity"/>
    <property type="evidence" value="ECO:0007669"/>
    <property type="project" value="TreeGrafter"/>
</dbReference>
<comment type="subcellular location">
    <subcellularLocation>
        <location evidence="1 14">Cell outer membrane</location>
        <topology evidence="1 14">Multi-pass membrane protein</topology>
    </subcellularLocation>
</comment>
<evidence type="ECO:0000256" key="11">
    <source>
        <dbReference type="ARBA" id="ARBA00023136"/>
    </source>
</evidence>
<evidence type="ECO:0000313" key="20">
    <source>
        <dbReference type="Proteomes" id="UP000269115"/>
    </source>
</evidence>
<keyword evidence="10 16" id="KW-0798">TonB box</keyword>
<keyword evidence="7 17" id="KW-0732">Signal</keyword>
<dbReference type="CDD" id="cd01347">
    <property type="entry name" value="ligand_gated_channel"/>
    <property type="match status" value="1"/>
</dbReference>
<sequence length="803" mass="88721">MQYPRDVAFTRRPLASAILAASLLALLPGAAVQAAEATQAQTQRIDFHISTQSLVDAIELFSAQSGYQVIYDANQVAGIVSPEVQGQYTAEQALRTLTGSSARLSQPNPNSFLIELPVDLGSGLQLDAVSISGKAPGSTTEGTGLYTTYSSSSSTRLNLTPRETPQALTVMTRQRLDDQRLSTLTDTLEATPGIIVTRDGLGAESDSYYSRGFVIQNYEVDGVPTTTRMDNYTQSMAMYDRVEIVRGASGLISGMGSPSATINLIRKRPTYEGQASITGSAGTWDRYGSGFDVSGPLTESGNVRGRLVADYKTEKAWVDRYKQDTQLLYGITEFDLSEDTLLTLGLSYLRTDVDSPLRSGLPTRFSNGERSNLSRSINSAPTWSYNDHEQTSYFASVEQQLGNGWSGKLEYSHSENKFDELFGFVMGDLNPNGSGMSQLPVRFSGTPRQDNLDLYVTGPFSLFEREHELIGGVTLSQFSQSVPEWGGWRYDYNATPGASIDNIFDWDGKQPKPAFTESGKSSQEENQYAAYLTTRLHLSDDLNLILGSRLIDWERKTEDRPYGAASSNTDRKETGVFIPYAGVVYDLNDTWSLYASYTKIFNPQGSWVQDAQFKPIDPMQGIGYEMGIKGSHFDGKLNSSVAVFKLEQDNLAIWQHDNVYEAKQDTTSKGIEMEINGELAEGWQASAGYAYTLTTDNQDERINTVLPRHSLKTFTSYRLPGVLDKVTVGGGVNWQSKVGNDLHTFTQGSYAIANLMARYDINEHLEASVNLNNLFDREYYSMAGLYGTYGAPRNVMTNFTYRF</sequence>
<keyword evidence="13 14" id="KW-0998">Cell outer membrane</keyword>
<dbReference type="PROSITE" id="PS52016">
    <property type="entry name" value="TONB_DEPENDENT_REC_3"/>
    <property type="match status" value="1"/>
</dbReference>
<keyword evidence="8" id="KW-0408">Iron</keyword>
<dbReference type="PANTHER" id="PTHR32552">
    <property type="entry name" value="FERRICHROME IRON RECEPTOR-RELATED"/>
    <property type="match status" value="1"/>
</dbReference>
<evidence type="ECO:0000256" key="13">
    <source>
        <dbReference type="ARBA" id="ARBA00023237"/>
    </source>
</evidence>
<evidence type="ECO:0000256" key="14">
    <source>
        <dbReference type="PROSITE-ProRule" id="PRU01360"/>
    </source>
</evidence>
<feature type="chain" id="PRO_5040926311" evidence="17">
    <location>
        <begin position="35"/>
        <end position="803"/>
    </location>
</feature>
<evidence type="ECO:0000256" key="1">
    <source>
        <dbReference type="ARBA" id="ARBA00004571"/>
    </source>
</evidence>
<name>A0A9X8EL14_PSEPU</name>
<dbReference type="GO" id="GO:0015891">
    <property type="term" value="P:siderophore transport"/>
    <property type="evidence" value="ECO:0007669"/>
    <property type="project" value="InterPro"/>
</dbReference>
<proteinExistence type="inferred from homology"/>
<evidence type="ECO:0000256" key="2">
    <source>
        <dbReference type="ARBA" id="ARBA00009810"/>
    </source>
</evidence>
<feature type="domain" description="Secretin/TonB short N-terminal" evidence="18">
    <location>
        <begin position="67"/>
        <end position="117"/>
    </location>
</feature>
<evidence type="ECO:0000256" key="16">
    <source>
        <dbReference type="RuleBase" id="RU003357"/>
    </source>
</evidence>
<evidence type="ECO:0000256" key="3">
    <source>
        <dbReference type="ARBA" id="ARBA00022448"/>
    </source>
</evidence>
<dbReference type="InterPro" id="IPR000531">
    <property type="entry name" value="Beta-barrel_TonB"/>
</dbReference>
<dbReference type="AlphaFoldDB" id="A0A9X8EL14"/>
<dbReference type="InterPro" id="IPR037066">
    <property type="entry name" value="Plug_dom_sf"/>
</dbReference>
<dbReference type="SUPFAM" id="SSF56935">
    <property type="entry name" value="Porins"/>
    <property type="match status" value="1"/>
</dbReference>
<evidence type="ECO:0000256" key="10">
    <source>
        <dbReference type="ARBA" id="ARBA00023077"/>
    </source>
</evidence>
<keyword evidence="12 19" id="KW-0675">Receptor</keyword>
<evidence type="ECO:0000256" key="6">
    <source>
        <dbReference type="ARBA" id="ARBA00022692"/>
    </source>
</evidence>
<dbReference type="Proteomes" id="UP000269115">
    <property type="component" value="Unassembled WGS sequence"/>
</dbReference>
<dbReference type="PROSITE" id="PS01156">
    <property type="entry name" value="TONB_DEPENDENT_REC_2"/>
    <property type="match status" value="1"/>
</dbReference>
<evidence type="ECO:0000256" key="5">
    <source>
        <dbReference type="ARBA" id="ARBA00022496"/>
    </source>
</evidence>
<evidence type="ECO:0000256" key="9">
    <source>
        <dbReference type="ARBA" id="ARBA00023065"/>
    </source>
</evidence>
<dbReference type="InterPro" id="IPR012910">
    <property type="entry name" value="Plug_dom"/>
</dbReference>
<dbReference type="GO" id="GO:0038023">
    <property type="term" value="F:signaling receptor activity"/>
    <property type="evidence" value="ECO:0007669"/>
    <property type="project" value="InterPro"/>
</dbReference>
<keyword evidence="6 14" id="KW-0812">Transmembrane</keyword>
<dbReference type="InterPro" id="IPR010105">
    <property type="entry name" value="TonB_sidphr_rcpt"/>
</dbReference>
<comment type="caution">
    <text evidence="19">The sequence shown here is derived from an EMBL/GenBank/DDBJ whole genome shotgun (WGS) entry which is preliminary data.</text>
</comment>
<evidence type="ECO:0000313" key="19">
    <source>
        <dbReference type="EMBL" id="ROQ55778.1"/>
    </source>
</evidence>
<keyword evidence="9" id="KW-0406">Ion transport</keyword>
<dbReference type="Pfam" id="PF07715">
    <property type="entry name" value="Plug"/>
    <property type="match status" value="1"/>
</dbReference>
<keyword evidence="11 14" id="KW-0472">Membrane</keyword>
<protein>
    <submittedName>
        <fullName evidence="19">Outer membrane receptor for ferric coprogen and ferric-rhodotorulic acid</fullName>
    </submittedName>
</protein>
<feature type="signal peptide" evidence="17">
    <location>
        <begin position="1"/>
        <end position="34"/>
    </location>
</feature>
<dbReference type="OrthoDB" id="8663017at2"/>
<dbReference type="Gene3D" id="2.170.130.10">
    <property type="entry name" value="TonB-dependent receptor, plug domain"/>
    <property type="match status" value="1"/>
</dbReference>
<dbReference type="FunFam" id="2.170.130.10:FF:000010">
    <property type="entry name" value="Ferripyoverdine receptor"/>
    <property type="match status" value="1"/>
</dbReference>
<keyword evidence="3 14" id="KW-0813">Transport</keyword>
<dbReference type="PANTHER" id="PTHR32552:SF74">
    <property type="entry name" value="HYDROXAMATE SIDEROPHORE RECEPTOR FHUE"/>
    <property type="match status" value="1"/>
</dbReference>
<evidence type="ECO:0000256" key="8">
    <source>
        <dbReference type="ARBA" id="ARBA00023004"/>
    </source>
</evidence>
<reference evidence="19 20" key="1">
    <citation type="submission" date="2018-11" db="EMBL/GenBank/DDBJ databases">
        <title>Genomic analyses of the natural microbiome of Caenorhabditis elegans.</title>
        <authorList>
            <person name="Samuel B."/>
        </authorList>
    </citation>
    <scope>NUCLEOTIDE SEQUENCE [LARGE SCALE GENOMIC DNA]</scope>
    <source>
        <strain evidence="19 20">BIGb0473</strain>
    </source>
</reference>
<dbReference type="InterPro" id="IPR036942">
    <property type="entry name" value="Beta-barrel_TonB_sf"/>
</dbReference>
<feature type="short sequence motif" description="TonB C-terminal box" evidence="15">
    <location>
        <begin position="786"/>
        <end position="803"/>
    </location>
</feature>
<evidence type="ECO:0000256" key="12">
    <source>
        <dbReference type="ARBA" id="ARBA00023170"/>
    </source>
</evidence>
<evidence type="ECO:0000256" key="15">
    <source>
        <dbReference type="PROSITE-ProRule" id="PRU10144"/>
    </source>
</evidence>
<keyword evidence="5" id="KW-0410">Iron transport</keyword>
<dbReference type="RefSeq" id="WP_043864308.1">
    <property type="nucleotide sequence ID" value="NZ_RJUR01000002.1"/>
</dbReference>
<comment type="similarity">
    <text evidence="2 14 16">Belongs to the TonB-dependent receptor family.</text>
</comment>
<dbReference type="NCBIfam" id="TIGR01783">
    <property type="entry name" value="TonB-siderophor"/>
    <property type="match status" value="1"/>
</dbReference>
<dbReference type="EMBL" id="RJUR01000002">
    <property type="protein sequence ID" value="ROQ55778.1"/>
    <property type="molecule type" value="Genomic_DNA"/>
</dbReference>